<dbReference type="GO" id="GO:0009086">
    <property type="term" value="P:methionine biosynthetic process"/>
    <property type="evidence" value="ECO:0007669"/>
    <property type="project" value="TreeGrafter"/>
</dbReference>
<feature type="compositionally biased region" description="Basic and acidic residues" evidence="6">
    <location>
        <begin position="114"/>
        <end position="125"/>
    </location>
</feature>
<evidence type="ECO:0000313" key="9">
    <source>
        <dbReference type="Proteomes" id="UP000095751"/>
    </source>
</evidence>
<dbReference type="InterPro" id="IPR051486">
    <property type="entry name" value="Hcy_S-methyltransferase"/>
</dbReference>
<keyword evidence="1 5" id="KW-0489">Methyltransferase</keyword>
<dbReference type="KEGG" id="fcy:FRACYDRAFT_199970"/>
<dbReference type="PANTHER" id="PTHR46015">
    <property type="entry name" value="ZGC:172121"/>
    <property type="match status" value="1"/>
</dbReference>
<comment type="cofactor">
    <cofactor evidence="5">
        <name>Zn(2+)</name>
        <dbReference type="ChEBI" id="CHEBI:29105"/>
    </cofactor>
</comment>
<keyword evidence="4 5" id="KW-0862">Zinc</keyword>
<dbReference type="SUPFAM" id="SSF82282">
    <property type="entry name" value="Homocysteine S-methyltransferase"/>
    <property type="match status" value="1"/>
</dbReference>
<evidence type="ECO:0000313" key="8">
    <source>
        <dbReference type="EMBL" id="OEU06716.1"/>
    </source>
</evidence>
<feature type="domain" description="Hcy-binding" evidence="7">
    <location>
        <begin position="21"/>
        <end position="431"/>
    </location>
</feature>
<protein>
    <submittedName>
        <fullName evidence="8">Homocysteine S-methyltransferase</fullName>
    </submittedName>
</protein>
<dbReference type="GO" id="GO:0046872">
    <property type="term" value="F:metal ion binding"/>
    <property type="evidence" value="ECO:0007669"/>
    <property type="project" value="UniProtKB-KW"/>
</dbReference>
<accession>A0A1E7ELJ6</accession>
<organism evidence="8 9">
    <name type="scientific">Fragilariopsis cylindrus CCMP1102</name>
    <dbReference type="NCBI Taxonomy" id="635003"/>
    <lineage>
        <taxon>Eukaryota</taxon>
        <taxon>Sar</taxon>
        <taxon>Stramenopiles</taxon>
        <taxon>Ochrophyta</taxon>
        <taxon>Bacillariophyta</taxon>
        <taxon>Bacillariophyceae</taxon>
        <taxon>Bacillariophycidae</taxon>
        <taxon>Bacillariales</taxon>
        <taxon>Bacillariaceae</taxon>
        <taxon>Fragilariopsis</taxon>
    </lineage>
</organism>
<dbReference type="InParanoid" id="A0A1E7ELJ6"/>
<feature type="binding site" evidence="5">
    <location>
        <position position="417"/>
    </location>
    <ligand>
        <name>Zn(2+)</name>
        <dbReference type="ChEBI" id="CHEBI:29105"/>
    </ligand>
</feature>
<evidence type="ECO:0000256" key="3">
    <source>
        <dbReference type="ARBA" id="ARBA00022723"/>
    </source>
</evidence>
<sequence length="445" mass="49017">MSSSSSSSLAKLSLRDWFHSTSDPSSSPSQSIILMDGGVSTHLENLITPTAFSHRALWSSSLLLTETGKAKIIQGHNDWLDSGCNIITTVTYQCHYGLVVDDNETTIDTGSGKDGNDRSDLDNKIMTDMPPREKMAEMIKDGITLAKQAIACRRVINTSKTSARTSSFPSSSLSSSSSYLGPYVVASTGPYGAAMANGEEYTGKYPSYLSRQALVDFHTEKARTLLQQYPDGLAVETIPNLEEVGVVCEVLRELQLQQQQQQGVQPWEKSVACWVSFACHNENELNDGHTIEEAFRCMNSHDPTGHFIDAIGINCCDSIFIASLVKKLTKSIHLETSSRVGSSFPQQPPRGIIIYPNSGELWNASNEEWKDGTGTTDKQFSDRLIEAVEIVQDTWTNENVLSKRSICMPRIILGGCCRTNPATIVTLRNRIDAYNHTDLTQQTEK</sequence>
<evidence type="ECO:0000256" key="6">
    <source>
        <dbReference type="SAM" id="MobiDB-lite"/>
    </source>
</evidence>
<dbReference type="GO" id="GO:0033528">
    <property type="term" value="P:S-methylmethionine cycle"/>
    <property type="evidence" value="ECO:0007669"/>
    <property type="project" value="TreeGrafter"/>
</dbReference>
<evidence type="ECO:0000256" key="5">
    <source>
        <dbReference type="PROSITE-ProRule" id="PRU00333"/>
    </source>
</evidence>
<dbReference type="GO" id="GO:0008898">
    <property type="term" value="F:S-adenosylmethionine-homocysteine S-methyltransferase activity"/>
    <property type="evidence" value="ECO:0007669"/>
    <property type="project" value="TreeGrafter"/>
</dbReference>
<evidence type="ECO:0000256" key="2">
    <source>
        <dbReference type="ARBA" id="ARBA00022679"/>
    </source>
</evidence>
<feature type="region of interest" description="Disordered" evidence="6">
    <location>
        <begin position="105"/>
        <end position="125"/>
    </location>
</feature>
<dbReference type="AlphaFoldDB" id="A0A1E7ELJ6"/>
<name>A0A1E7ELJ6_9STRA</name>
<evidence type="ECO:0000259" key="7">
    <source>
        <dbReference type="PROSITE" id="PS50970"/>
    </source>
</evidence>
<feature type="binding site" evidence="5">
    <location>
        <position position="416"/>
    </location>
    <ligand>
        <name>Zn(2+)</name>
        <dbReference type="ChEBI" id="CHEBI:29105"/>
    </ligand>
</feature>
<keyword evidence="3 5" id="KW-0479">Metal-binding</keyword>
<dbReference type="InterPro" id="IPR003726">
    <property type="entry name" value="HCY_dom"/>
</dbReference>
<keyword evidence="9" id="KW-1185">Reference proteome</keyword>
<dbReference type="PANTHER" id="PTHR46015:SF1">
    <property type="entry name" value="HOMOCYSTEINE S-METHYLTRANSFERASE-LIKE ISOFORM 1"/>
    <property type="match status" value="1"/>
</dbReference>
<gene>
    <name evidence="8" type="ORF">FRACYDRAFT_199970</name>
</gene>
<dbReference type="Gene3D" id="3.20.20.330">
    <property type="entry name" value="Homocysteine-binding-like domain"/>
    <property type="match status" value="1"/>
</dbReference>
<dbReference type="Proteomes" id="UP000095751">
    <property type="component" value="Unassembled WGS sequence"/>
</dbReference>
<evidence type="ECO:0000256" key="4">
    <source>
        <dbReference type="ARBA" id="ARBA00022833"/>
    </source>
</evidence>
<evidence type="ECO:0000256" key="1">
    <source>
        <dbReference type="ARBA" id="ARBA00022603"/>
    </source>
</evidence>
<dbReference type="InterPro" id="IPR036589">
    <property type="entry name" value="HCY_dom_sf"/>
</dbReference>
<dbReference type="EMBL" id="KV784401">
    <property type="protein sequence ID" value="OEU06716.1"/>
    <property type="molecule type" value="Genomic_DNA"/>
</dbReference>
<feature type="binding site" evidence="5">
    <location>
        <position position="315"/>
    </location>
    <ligand>
        <name>Zn(2+)</name>
        <dbReference type="ChEBI" id="CHEBI:29105"/>
    </ligand>
</feature>
<dbReference type="Pfam" id="PF02574">
    <property type="entry name" value="S-methyl_trans"/>
    <property type="match status" value="1"/>
</dbReference>
<reference evidence="8 9" key="1">
    <citation type="submission" date="2016-09" db="EMBL/GenBank/DDBJ databases">
        <title>Extensive genetic diversity and differential bi-allelic expression allows diatom success in the polar Southern Ocean.</title>
        <authorList>
            <consortium name="DOE Joint Genome Institute"/>
            <person name="Mock T."/>
            <person name="Otillar R.P."/>
            <person name="Strauss J."/>
            <person name="Dupont C."/>
            <person name="Frickenhaus S."/>
            <person name="Maumus F."/>
            <person name="Mcmullan M."/>
            <person name="Sanges R."/>
            <person name="Schmutz J."/>
            <person name="Toseland A."/>
            <person name="Valas R."/>
            <person name="Veluchamy A."/>
            <person name="Ward B.J."/>
            <person name="Allen A."/>
            <person name="Barry K."/>
            <person name="Falciatore A."/>
            <person name="Ferrante M."/>
            <person name="Fortunato A.E."/>
            <person name="Gloeckner G."/>
            <person name="Gruber A."/>
            <person name="Hipkin R."/>
            <person name="Janech M."/>
            <person name="Kroth P."/>
            <person name="Leese F."/>
            <person name="Lindquist E."/>
            <person name="Lyon B.R."/>
            <person name="Martin J."/>
            <person name="Mayer C."/>
            <person name="Parker M."/>
            <person name="Quesneville H."/>
            <person name="Raymond J."/>
            <person name="Uhlig C."/>
            <person name="Valentin K.U."/>
            <person name="Worden A.Z."/>
            <person name="Armbrust E.V."/>
            <person name="Bowler C."/>
            <person name="Green B."/>
            <person name="Moulton V."/>
            <person name="Van Oosterhout C."/>
            <person name="Grigoriev I."/>
        </authorList>
    </citation>
    <scope>NUCLEOTIDE SEQUENCE [LARGE SCALE GENOMIC DNA]</scope>
    <source>
        <strain evidence="8 9">CCMP1102</strain>
    </source>
</reference>
<dbReference type="GO" id="GO:0032259">
    <property type="term" value="P:methylation"/>
    <property type="evidence" value="ECO:0007669"/>
    <property type="project" value="UniProtKB-KW"/>
</dbReference>
<dbReference type="OrthoDB" id="261426at2759"/>
<proteinExistence type="predicted"/>
<keyword evidence="2 5" id="KW-0808">Transferase</keyword>
<dbReference type="PROSITE" id="PS50970">
    <property type="entry name" value="HCY"/>
    <property type="match status" value="1"/>
</dbReference>